<dbReference type="OrthoDB" id="1525133at2"/>
<dbReference type="AlphaFoldDB" id="A0A1I6RKE5"/>
<evidence type="ECO:0000313" key="1">
    <source>
        <dbReference type="EMBL" id="SFS65177.1"/>
    </source>
</evidence>
<dbReference type="RefSeq" id="WP_090227565.1">
    <property type="nucleotide sequence ID" value="NZ_FOZP01000006.1"/>
</dbReference>
<dbReference type="Proteomes" id="UP000199312">
    <property type="component" value="Unassembled WGS sequence"/>
</dbReference>
<protein>
    <recommendedName>
        <fullName evidence="3">Dodecin</fullName>
    </recommendedName>
</protein>
<evidence type="ECO:0000313" key="2">
    <source>
        <dbReference type="Proteomes" id="UP000199312"/>
    </source>
</evidence>
<dbReference type="InterPro" id="IPR025543">
    <property type="entry name" value="Dodecin-like"/>
</dbReference>
<dbReference type="EMBL" id="FOZP01000006">
    <property type="protein sequence ID" value="SFS65177.1"/>
    <property type="molecule type" value="Genomic_DNA"/>
</dbReference>
<evidence type="ECO:0008006" key="3">
    <source>
        <dbReference type="Google" id="ProtNLM"/>
    </source>
</evidence>
<dbReference type="Gene3D" id="3.30.1660.10">
    <property type="entry name" value="Flavin-binding protein dodecin"/>
    <property type="match status" value="1"/>
</dbReference>
<dbReference type="Pfam" id="PF07311">
    <property type="entry name" value="Dodecin"/>
    <property type="match status" value="1"/>
</dbReference>
<dbReference type="PANTHER" id="PTHR39324">
    <property type="entry name" value="CALCIUM DODECIN"/>
    <property type="match status" value="1"/>
</dbReference>
<organism evidence="1 2">
    <name type="scientific">Lutibacter maritimus</name>
    <dbReference type="NCBI Taxonomy" id="593133"/>
    <lineage>
        <taxon>Bacteria</taxon>
        <taxon>Pseudomonadati</taxon>
        <taxon>Bacteroidota</taxon>
        <taxon>Flavobacteriia</taxon>
        <taxon>Flavobacteriales</taxon>
        <taxon>Flavobacteriaceae</taxon>
        <taxon>Lutibacter</taxon>
    </lineage>
</organism>
<keyword evidence="2" id="KW-1185">Reference proteome</keyword>
<accession>A0A1I6RKE5</accession>
<sequence>MAVMKVIEVMASSTISWEEATKNAVEHASKSVKHIKSAFVQSQSVVVNDNEISEFRVNVKITFEVE</sequence>
<dbReference type="SUPFAM" id="SSF89807">
    <property type="entry name" value="Dodecin-like"/>
    <property type="match status" value="1"/>
</dbReference>
<dbReference type="STRING" id="593133.SAMN04488006_2569"/>
<gene>
    <name evidence="1" type="ORF">SAMN04488006_2569</name>
</gene>
<name>A0A1I6RKE5_9FLAO</name>
<dbReference type="InterPro" id="IPR036694">
    <property type="entry name" value="Dodecin-like_sf"/>
</dbReference>
<dbReference type="InterPro" id="IPR009923">
    <property type="entry name" value="Dodecin"/>
</dbReference>
<reference evidence="2" key="1">
    <citation type="submission" date="2016-10" db="EMBL/GenBank/DDBJ databases">
        <authorList>
            <person name="Varghese N."/>
            <person name="Submissions S."/>
        </authorList>
    </citation>
    <scope>NUCLEOTIDE SEQUENCE [LARGE SCALE GENOMIC DNA]</scope>
    <source>
        <strain evidence="2">DSM 24450</strain>
    </source>
</reference>
<proteinExistence type="predicted"/>
<dbReference type="PANTHER" id="PTHR39324:SF1">
    <property type="entry name" value="CALCIUM DODECIN"/>
    <property type="match status" value="1"/>
</dbReference>